<dbReference type="InterPro" id="IPR021866">
    <property type="entry name" value="SpoIIAA-like"/>
</dbReference>
<dbReference type="RefSeq" id="WP_123131564.1">
    <property type="nucleotide sequence ID" value="NZ_JBHMAD010000006.1"/>
</dbReference>
<dbReference type="Proteomes" id="UP000271010">
    <property type="component" value="Unassembled WGS sequence"/>
</dbReference>
<name>A0A3M9N395_9BACT</name>
<reference evidence="1 2" key="1">
    <citation type="submission" date="2018-11" db="EMBL/GenBank/DDBJ databases">
        <title>Rufibacter latericius sp. nov., isolated from water in Baiyang Lake.</title>
        <authorList>
            <person name="Yang Y."/>
        </authorList>
    </citation>
    <scope>NUCLEOTIDE SEQUENCE [LARGE SCALE GENOMIC DNA]</scope>
    <source>
        <strain evidence="1 2">MCC P1</strain>
    </source>
</reference>
<proteinExistence type="predicted"/>
<gene>
    <name evidence="1" type="ORF">EFA69_02750</name>
</gene>
<dbReference type="Pfam" id="PF11964">
    <property type="entry name" value="SpoIIAA-like"/>
    <property type="match status" value="1"/>
</dbReference>
<evidence type="ECO:0000313" key="2">
    <source>
        <dbReference type="Proteomes" id="UP000271010"/>
    </source>
</evidence>
<comment type="caution">
    <text evidence="1">The sequence shown here is derived from an EMBL/GenBank/DDBJ whole genome shotgun (WGS) entry which is preliminary data.</text>
</comment>
<dbReference type="EMBL" id="RJJE01000002">
    <property type="protein sequence ID" value="RNI32264.1"/>
    <property type="molecule type" value="Genomic_DNA"/>
</dbReference>
<protein>
    <submittedName>
        <fullName evidence="1">STAS/SEC14 domain-containing protein</fullName>
    </submittedName>
</protein>
<dbReference type="AlphaFoldDB" id="A0A3M9N395"/>
<organism evidence="1 2">
    <name type="scientific">Rufibacter immobilis</name>
    <dbReference type="NCBI Taxonomy" id="1348778"/>
    <lineage>
        <taxon>Bacteria</taxon>
        <taxon>Pseudomonadati</taxon>
        <taxon>Bacteroidota</taxon>
        <taxon>Cytophagia</taxon>
        <taxon>Cytophagales</taxon>
        <taxon>Hymenobacteraceae</taxon>
        <taxon>Rufibacter</taxon>
    </lineage>
</organism>
<keyword evidence="2" id="KW-1185">Reference proteome</keyword>
<dbReference type="InterPro" id="IPR036513">
    <property type="entry name" value="STAS_dom_sf"/>
</dbReference>
<dbReference type="OrthoDB" id="882485at2"/>
<dbReference type="SUPFAM" id="SSF52091">
    <property type="entry name" value="SpoIIaa-like"/>
    <property type="match status" value="1"/>
</dbReference>
<evidence type="ECO:0000313" key="1">
    <source>
        <dbReference type="EMBL" id="RNI32264.1"/>
    </source>
</evidence>
<accession>A0A3M9N395</accession>
<sequence>MRSELVNAFGHVYLQILADPDNHWIQATWQGYSTPEAVRTGMEAYTEALEEANCHAMLIDTRDMVGSWSHSLEWTLEEWAPKAAQAGLQFYALVVKPETFAEATADAFYASVTSFEAEVFADLATARAWLRQRRLHQKQRDSYQFSI</sequence>